<reference evidence="1" key="1">
    <citation type="submission" date="2020-06" db="EMBL/GenBank/DDBJ databases">
        <authorList>
            <person name="Li T."/>
            <person name="Hu X."/>
            <person name="Zhang T."/>
            <person name="Song X."/>
            <person name="Zhang H."/>
            <person name="Dai N."/>
            <person name="Sheng W."/>
            <person name="Hou X."/>
            <person name="Wei L."/>
        </authorList>
    </citation>
    <scope>NUCLEOTIDE SEQUENCE</scope>
    <source>
        <strain evidence="1">KEN1</strain>
        <tissue evidence="1">Leaf</tissue>
    </source>
</reference>
<gene>
    <name evidence="1" type="ORF">Slati_0462200</name>
</gene>
<dbReference type="Pfam" id="PF14223">
    <property type="entry name" value="Retrotran_gag_2"/>
    <property type="match status" value="1"/>
</dbReference>
<sequence>HIRYAAAKAFFGTRLTEGSFVQRQGVKMFSLVEKLEDLKAGLDNDTYIDMIHQLLPPFYDSFVVNYNMNGLEKSIHELINMLVQYEAMSHKSWPSVLIGDVSTSKVNGKSIES</sequence>
<protein>
    <submittedName>
        <fullName evidence="1">Uncharacterized protein</fullName>
    </submittedName>
</protein>
<feature type="non-terminal residue" evidence="1">
    <location>
        <position position="1"/>
    </location>
</feature>
<proteinExistence type="predicted"/>
<organism evidence="1">
    <name type="scientific">Sesamum latifolium</name>
    <dbReference type="NCBI Taxonomy" id="2727402"/>
    <lineage>
        <taxon>Eukaryota</taxon>
        <taxon>Viridiplantae</taxon>
        <taxon>Streptophyta</taxon>
        <taxon>Embryophyta</taxon>
        <taxon>Tracheophyta</taxon>
        <taxon>Spermatophyta</taxon>
        <taxon>Magnoliopsida</taxon>
        <taxon>eudicotyledons</taxon>
        <taxon>Gunneridae</taxon>
        <taxon>Pentapetalae</taxon>
        <taxon>asterids</taxon>
        <taxon>lamiids</taxon>
        <taxon>Lamiales</taxon>
        <taxon>Pedaliaceae</taxon>
        <taxon>Sesamum</taxon>
    </lineage>
</organism>
<reference evidence="1" key="2">
    <citation type="journal article" date="2024" name="Plant">
        <title>Genomic evolution and insights into agronomic trait innovations of Sesamum species.</title>
        <authorList>
            <person name="Miao H."/>
            <person name="Wang L."/>
            <person name="Qu L."/>
            <person name="Liu H."/>
            <person name="Sun Y."/>
            <person name="Le M."/>
            <person name="Wang Q."/>
            <person name="Wei S."/>
            <person name="Zheng Y."/>
            <person name="Lin W."/>
            <person name="Duan Y."/>
            <person name="Cao H."/>
            <person name="Xiong S."/>
            <person name="Wang X."/>
            <person name="Wei L."/>
            <person name="Li C."/>
            <person name="Ma Q."/>
            <person name="Ju M."/>
            <person name="Zhao R."/>
            <person name="Li G."/>
            <person name="Mu C."/>
            <person name="Tian Q."/>
            <person name="Mei H."/>
            <person name="Zhang T."/>
            <person name="Gao T."/>
            <person name="Zhang H."/>
        </authorList>
    </citation>
    <scope>NUCLEOTIDE SEQUENCE</scope>
    <source>
        <strain evidence="1">KEN1</strain>
    </source>
</reference>
<dbReference type="AlphaFoldDB" id="A0AAW2XWI4"/>
<name>A0AAW2XWI4_9LAMI</name>
<comment type="caution">
    <text evidence="1">The sequence shown here is derived from an EMBL/GenBank/DDBJ whole genome shotgun (WGS) entry which is preliminary data.</text>
</comment>
<accession>A0AAW2XWI4</accession>
<evidence type="ECO:0000313" key="1">
    <source>
        <dbReference type="EMBL" id="KAL0458350.1"/>
    </source>
</evidence>
<dbReference type="EMBL" id="JACGWN010000002">
    <property type="protein sequence ID" value="KAL0458350.1"/>
    <property type="molecule type" value="Genomic_DNA"/>
</dbReference>